<dbReference type="AlphaFoldDB" id="A0A5N8XFN1"/>
<proteinExistence type="predicted"/>
<feature type="transmembrane region" description="Helical" evidence="1">
    <location>
        <begin position="290"/>
        <end position="310"/>
    </location>
</feature>
<feature type="transmembrane region" description="Helical" evidence="1">
    <location>
        <begin position="105"/>
        <end position="128"/>
    </location>
</feature>
<keyword evidence="1" id="KW-1133">Transmembrane helix</keyword>
<dbReference type="EMBL" id="VJZC01000068">
    <property type="protein sequence ID" value="MPY58034.1"/>
    <property type="molecule type" value="Genomic_DNA"/>
</dbReference>
<accession>A0A5N8XFN1</accession>
<dbReference type="OrthoDB" id="5242179at2"/>
<feature type="transmembrane region" description="Helical" evidence="1">
    <location>
        <begin position="226"/>
        <end position="257"/>
    </location>
</feature>
<feature type="transmembrane region" description="Helical" evidence="1">
    <location>
        <begin position="39"/>
        <end position="58"/>
    </location>
</feature>
<feature type="transmembrane region" description="Helical" evidence="1">
    <location>
        <begin position="64"/>
        <end position="84"/>
    </location>
</feature>
<sequence length="360" mass="39690">MSDPRADIAVAEAWFRRRGLPWFIDAVDERVRKLLRRRWLWLLLAGVAVLSATAGWLTELAVGNVPSAVLTGLVVAIALLLAYAGKPLRVTVIAGWAARRAGAELDLLLPLITRALPLLMLFMITLFVNTEVWQVASSLHRPGLYATVLVFAGAGLAFLLTRLPEEVRQVQHTAATEGFVRACRGTPLEERARLLADLDGDSGRPGEPDDMDPAEDTLSRTQKANLLLVLLLMQAIQVLLLVIAVFLFFIVFGMLAISPAVVEGWVGHPPTPIVWNFDFVVLRLPVTSELYQVSVFLSVFAGLYFTVYAVSDAQYRTQFFGELSRGLEQAIGVREVYRTLLRTTREEPSPVGGRPDDDSS</sequence>
<feature type="transmembrane region" description="Helical" evidence="1">
    <location>
        <begin position="143"/>
        <end position="161"/>
    </location>
</feature>
<evidence type="ECO:0000313" key="3">
    <source>
        <dbReference type="Proteomes" id="UP000400924"/>
    </source>
</evidence>
<comment type="caution">
    <text evidence="2">The sequence shown here is derived from an EMBL/GenBank/DDBJ whole genome shotgun (WGS) entry which is preliminary data.</text>
</comment>
<dbReference type="RefSeq" id="WP_152771612.1">
    <property type="nucleotide sequence ID" value="NZ_VJZC01000068.1"/>
</dbReference>
<keyword evidence="1" id="KW-0472">Membrane</keyword>
<protein>
    <submittedName>
        <fullName evidence="2">Uncharacterized protein</fullName>
    </submittedName>
</protein>
<evidence type="ECO:0000256" key="1">
    <source>
        <dbReference type="SAM" id="Phobius"/>
    </source>
</evidence>
<gene>
    <name evidence="2" type="ORF">FNH08_12905</name>
</gene>
<keyword evidence="1" id="KW-0812">Transmembrane</keyword>
<keyword evidence="3" id="KW-1185">Reference proteome</keyword>
<dbReference type="Proteomes" id="UP000400924">
    <property type="component" value="Unassembled WGS sequence"/>
</dbReference>
<evidence type="ECO:0000313" key="2">
    <source>
        <dbReference type="EMBL" id="MPY58034.1"/>
    </source>
</evidence>
<name>A0A5N8XFN1_9ACTN</name>
<reference evidence="2 3" key="1">
    <citation type="submission" date="2019-07" db="EMBL/GenBank/DDBJ databases">
        <title>New species of Amycolatopsis and Streptomyces.</title>
        <authorList>
            <person name="Duangmal K."/>
            <person name="Teo W.F.A."/>
            <person name="Lipun K."/>
        </authorList>
    </citation>
    <scope>NUCLEOTIDE SEQUENCE [LARGE SCALE GENOMIC DNA]</scope>
    <source>
        <strain evidence="2 3">NBRC 106415</strain>
    </source>
</reference>
<organism evidence="2 3">
    <name type="scientific">Streptomyces spongiae</name>
    <dbReference type="NCBI Taxonomy" id="565072"/>
    <lineage>
        <taxon>Bacteria</taxon>
        <taxon>Bacillati</taxon>
        <taxon>Actinomycetota</taxon>
        <taxon>Actinomycetes</taxon>
        <taxon>Kitasatosporales</taxon>
        <taxon>Streptomycetaceae</taxon>
        <taxon>Streptomyces</taxon>
    </lineage>
</organism>